<keyword evidence="1" id="KW-0732">Signal</keyword>
<evidence type="ECO:0000313" key="3">
    <source>
        <dbReference type="Proteomes" id="UP000645610"/>
    </source>
</evidence>
<proteinExistence type="predicted"/>
<protein>
    <submittedName>
        <fullName evidence="2">Uncharacterized protein</fullName>
    </submittedName>
</protein>
<dbReference type="Proteomes" id="UP000645610">
    <property type="component" value="Unassembled WGS sequence"/>
</dbReference>
<feature type="signal peptide" evidence="1">
    <location>
        <begin position="1"/>
        <end position="25"/>
    </location>
</feature>
<reference evidence="2 3" key="1">
    <citation type="submission" date="2020-11" db="EMBL/GenBank/DDBJ databases">
        <authorList>
            <person name="Kim M.K."/>
        </authorList>
    </citation>
    <scope>NUCLEOTIDE SEQUENCE [LARGE SCALE GENOMIC DNA]</scope>
    <source>
        <strain evidence="2 3">BT439</strain>
    </source>
</reference>
<evidence type="ECO:0000256" key="1">
    <source>
        <dbReference type="SAM" id="SignalP"/>
    </source>
</evidence>
<keyword evidence="3" id="KW-1185">Reference proteome</keyword>
<organism evidence="2 3">
    <name type="scientific">Hymenobacter properus</name>
    <dbReference type="NCBI Taxonomy" id="2791026"/>
    <lineage>
        <taxon>Bacteria</taxon>
        <taxon>Pseudomonadati</taxon>
        <taxon>Bacteroidota</taxon>
        <taxon>Cytophagia</taxon>
        <taxon>Cytophagales</taxon>
        <taxon>Hymenobacteraceae</taxon>
        <taxon>Hymenobacter</taxon>
    </lineage>
</organism>
<name>A0A931FLD8_9BACT</name>
<dbReference type="RefSeq" id="WP_196286264.1">
    <property type="nucleotide sequence ID" value="NZ_JADQDP010000002.1"/>
</dbReference>
<sequence>MKARPFFPSLAVAALLVLSAGCSKKSDPYAPPKVAPSAGSYDLNGRIASSGAATSRQITAQVRTVTTSDNLNDQLEVRFTTTPKPAIGEEHLLLTFIKGKDQPATAYRYFNGAYYTDLAPYALFTDDVATIMPTSDGAFSGMFSAKCSWQVGTPSQTDYTIYGTFTNAKP</sequence>
<dbReference type="PROSITE" id="PS51257">
    <property type="entry name" value="PROKAR_LIPOPROTEIN"/>
    <property type="match status" value="1"/>
</dbReference>
<evidence type="ECO:0000313" key="2">
    <source>
        <dbReference type="EMBL" id="MBF9141931.1"/>
    </source>
</evidence>
<feature type="chain" id="PRO_5037182569" evidence="1">
    <location>
        <begin position="26"/>
        <end position="170"/>
    </location>
</feature>
<accession>A0A931FLD8</accession>
<dbReference type="AlphaFoldDB" id="A0A931FLD8"/>
<gene>
    <name evidence="2" type="ORF">I2I01_09820</name>
</gene>
<comment type="caution">
    <text evidence="2">The sequence shown here is derived from an EMBL/GenBank/DDBJ whole genome shotgun (WGS) entry which is preliminary data.</text>
</comment>
<dbReference type="EMBL" id="JADQDP010000002">
    <property type="protein sequence ID" value="MBF9141931.1"/>
    <property type="molecule type" value="Genomic_DNA"/>
</dbReference>